<name>A0A917VJ63_9ACTN</name>
<dbReference type="InterPro" id="IPR015889">
    <property type="entry name" value="Intradiol_dOase_core"/>
</dbReference>
<evidence type="ECO:0000256" key="6">
    <source>
        <dbReference type="ARBA" id="ARBA00023004"/>
    </source>
</evidence>
<accession>A0A917VJ63</accession>
<dbReference type="InterPro" id="IPR000627">
    <property type="entry name" value="Intradiol_dOase_C"/>
</dbReference>
<dbReference type="GO" id="GO:0018576">
    <property type="term" value="F:catechol 1,2-dioxygenase activity"/>
    <property type="evidence" value="ECO:0007669"/>
    <property type="project" value="InterPro"/>
</dbReference>
<evidence type="ECO:0000256" key="2">
    <source>
        <dbReference type="ARBA" id="ARBA00007825"/>
    </source>
</evidence>
<protein>
    <submittedName>
        <fullName evidence="9">Catechol 1,2-dioxygenase</fullName>
    </submittedName>
</protein>
<dbReference type="RefSeq" id="WP_189324338.1">
    <property type="nucleotide sequence ID" value="NZ_BMPQ01000014.1"/>
</dbReference>
<reference evidence="9" key="1">
    <citation type="journal article" date="2014" name="Int. J. Syst. Evol. Microbiol.">
        <title>Complete genome sequence of Corynebacterium casei LMG S-19264T (=DSM 44701T), isolated from a smear-ripened cheese.</title>
        <authorList>
            <consortium name="US DOE Joint Genome Institute (JGI-PGF)"/>
            <person name="Walter F."/>
            <person name="Albersmeier A."/>
            <person name="Kalinowski J."/>
            <person name="Ruckert C."/>
        </authorList>
    </citation>
    <scope>NUCLEOTIDE SEQUENCE</scope>
    <source>
        <strain evidence="9">JCM 3035</strain>
    </source>
</reference>
<evidence type="ECO:0000259" key="8">
    <source>
        <dbReference type="Pfam" id="PF04444"/>
    </source>
</evidence>
<dbReference type="InterPro" id="IPR007535">
    <property type="entry name" value="Catechol_dOase_N"/>
</dbReference>
<dbReference type="AlphaFoldDB" id="A0A917VJ63"/>
<comment type="caution">
    <text evidence="9">The sequence shown here is derived from an EMBL/GenBank/DDBJ whole genome shotgun (WGS) entry which is preliminary data.</text>
</comment>
<dbReference type="GO" id="GO:0008199">
    <property type="term" value="F:ferric iron binding"/>
    <property type="evidence" value="ECO:0007669"/>
    <property type="project" value="InterPro"/>
</dbReference>
<evidence type="ECO:0000256" key="4">
    <source>
        <dbReference type="ARBA" id="ARBA00022964"/>
    </source>
</evidence>
<dbReference type="SUPFAM" id="SSF49482">
    <property type="entry name" value="Aromatic compound dioxygenase"/>
    <property type="match status" value="1"/>
</dbReference>
<dbReference type="EMBL" id="BMPQ01000014">
    <property type="protein sequence ID" value="GGK85245.1"/>
    <property type="molecule type" value="Genomic_DNA"/>
</dbReference>
<dbReference type="Pfam" id="PF00775">
    <property type="entry name" value="Dioxygenase_C"/>
    <property type="match status" value="1"/>
</dbReference>
<dbReference type="PANTHER" id="PTHR33711:SF7">
    <property type="entry name" value="INTRADIOL RING-CLEAVAGE DIOXYGENASES DOMAIN-CONTAINING PROTEIN-RELATED"/>
    <property type="match status" value="1"/>
</dbReference>
<dbReference type="Gene3D" id="2.60.130.10">
    <property type="entry name" value="Aromatic compound dioxygenase"/>
    <property type="match status" value="1"/>
</dbReference>
<evidence type="ECO:0000256" key="1">
    <source>
        <dbReference type="ARBA" id="ARBA00001965"/>
    </source>
</evidence>
<dbReference type="PANTHER" id="PTHR33711">
    <property type="entry name" value="DIOXYGENASE, PUTATIVE (AFU_ORTHOLOGUE AFUA_2G02910)-RELATED"/>
    <property type="match status" value="1"/>
</dbReference>
<comment type="cofactor">
    <cofactor evidence="1">
        <name>Fe(3+)</name>
        <dbReference type="ChEBI" id="CHEBI:29034"/>
    </cofactor>
</comment>
<reference evidence="9" key="2">
    <citation type="submission" date="2020-09" db="EMBL/GenBank/DDBJ databases">
        <authorList>
            <person name="Sun Q."/>
            <person name="Ohkuma M."/>
        </authorList>
    </citation>
    <scope>NUCLEOTIDE SEQUENCE</scope>
    <source>
        <strain evidence="9">JCM 3035</strain>
    </source>
</reference>
<keyword evidence="5" id="KW-0560">Oxidoreductase</keyword>
<dbReference type="Proteomes" id="UP000637788">
    <property type="component" value="Unassembled WGS sequence"/>
</dbReference>
<evidence type="ECO:0000259" key="7">
    <source>
        <dbReference type="Pfam" id="PF00775"/>
    </source>
</evidence>
<organism evidence="9 10">
    <name type="scientific">Streptomyces flaveus</name>
    <dbReference type="NCBI Taxonomy" id="66370"/>
    <lineage>
        <taxon>Bacteria</taxon>
        <taxon>Bacillati</taxon>
        <taxon>Actinomycetota</taxon>
        <taxon>Actinomycetes</taxon>
        <taxon>Kitasatosporales</taxon>
        <taxon>Streptomycetaceae</taxon>
        <taxon>Streptomyces</taxon>
        <taxon>Streptomyces aurantiacus group</taxon>
    </lineage>
</organism>
<evidence type="ECO:0000313" key="9">
    <source>
        <dbReference type="EMBL" id="GGK85245.1"/>
    </source>
</evidence>
<evidence type="ECO:0000313" key="10">
    <source>
        <dbReference type="Proteomes" id="UP000637788"/>
    </source>
</evidence>
<keyword evidence="6" id="KW-0408">Iron</keyword>
<feature type="domain" description="Catechol dioxygenase N-terminal" evidence="8">
    <location>
        <begin position="22"/>
        <end position="93"/>
    </location>
</feature>
<evidence type="ECO:0000256" key="3">
    <source>
        <dbReference type="ARBA" id="ARBA00022723"/>
    </source>
</evidence>
<comment type="similarity">
    <text evidence="2">Belongs to the intradiol ring-cleavage dioxygenase family.</text>
</comment>
<dbReference type="GO" id="GO:0009712">
    <property type="term" value="P:catechol-containing compound metabolic process"/>
    <property type="evidence" value="ECO:0007669"/>
    <property type="project" value="InterPro"/>
</dbReference>
<sequence length="311" mass="34354">MIIQDELQLTAAVLAETERAGDPRVKEIIQALVRHLHDLAREVRLTEKEFDTALDIVTRLGRLTTPSHNEVRLMAGSLGLSTLVALMNNGTEDKPTSANLLGPFWRQGSPRMNNGESIVRSPTEGPPLFFTGRIVDTDTNAVADAEVDIWHASPAGLYENQDPEQAEWNLRGKFFSDEEGVFAFRSIKPSGYPIPMGGPVGELLTALKRHPFRPAHVHALIHKPGYKTIASQLYSHDDPILETDAQFGVVQSLVGTYVLHENEPAPDPDVTEPWYSLEFTFVVEPGEAWLPTPPVSAKRATELDVLPRGTQ</sequence>
<dbReference type="InterPro" id="IPR050770">
    <property type="entry name" value="Intradiol_RC_Dioxygenase"/>
</dbReference>
<keyword evidence="3" id="KW-0479">Metal-binding</keyword>
<dbReference type="Pfam" id="PF04444">
    <property type="entry name" value="Dioxygenase_N"/>
    <property type="match status" value="1"/>
</dbReference>
<feature type="domain" description="Intradiol ring-cleavage dioxygenases" evidence="7">
    <location>
        <begin position="105"/>
        <end position="264"/>
    </location>
</feature>
<gene>
    <name evidence="9" type="ORF">GCM10010094_53150</name>
</gene>
<keyword evidence="10" id="KW-1185">Reference proteome</keyword>
<keyword evidence="4" id="KW-0223">Dioxygenase</keyword>
<proteinExistence type="inferred from homology"/>
<evidence type="ECO:0000256" key="5">
    <source>
        <dbReference type="ARBA" id="ARBA00023002"/>
    </source>
</evidence>